<feature type="repeat" description="TPR" evidence="1">
    <location>
        <begin position="859"/>
        <end position="892"/>
    </location>
</feature>
<keyword evidence="5" id="KW-1185">Reference proteome</keyword>
<dbReference type="SMART" id="SM00028">
    <property type="entry name" value="TPR"/>
    <property type="match status" value="7"/>
</dbReference>
<dbReference type="Pfam" id="PF01048">
    <property type="entry name" value="PNP_UDP_1"/>
    <property type="match status" value="1"/>
</dbReference>
<dbReference type="PANTHER" id="PTHR46082">
    <property type="entry name" value="ATP/GTP-BINDING PROTEIN-RELATED"/>
    <property type="match status" value="1"/>
</dbReference>
<dbReference type="OrthoDB" id="427518at2759"/>
<dbReference type="SUPFAM" id="SSF53167">
    <property type="entry name" value="Purine and uridine phosphorylases"/>
    <property type="match status" value="1"/>
</dbReference>
<dbReference type="EMBL" id="JAGMUV010000021">
    <property type="protein sequence ID" value="KAH7124707.1"/>
    <property type="molecule type" value="Genomic_DNA"/>
</dbReference>
<dbReference type="Pfam" id="PF13424">
    <property type="entry name" value="TPR_12"/>
    <property type="match status" value="3"/>
</dbReference>
<reference evidence="4" key="1">
    <citation type="journal article" date="2021" name="Nat. Commun.">
        <title>Genetic determinants of endophytism in the Arabidopsis root mycobiome.</title>
        <authorList>
            <person name="Mesny F."/>
            <person name="Miyauchi S."/>
            <person name="Thiergart T."/>
            <person name="Pickel B."/>
            <person name="Atanasova L."/>
            <person name="Karlsson M."/>
            <person name="Huettel B."/>
            <person name="Barry K.W."/>
            <person name="Haridas S."/>
            <person name="Chen C."/>
            <person name="Bauer D."/>
            <person name="Andreopoulos W."/>
            <person name="Pangilinan J."/>
            <person name="LaButti K."/>
            <person name="Riley R."/>
            <person name="Lipzen A."/>
            <person name="Clum A."/>
            <person name="Drula E."/>
            <person name="Henrissat B."/>
            <person name="Kohler A."/>
            <person name="Grigoriev I.V."/>
            <person name="Martin F.M."/>
            <person name="Hacquard S."/>
        </authorList>
    </citation>
    <scope>NUCLEOTIDE SEQUENCE</scope>
    <source>
        <strain evidence="4">MPI-CAGE-AT-0147</strain>
    </source>
</reference>
<dbReference type="Gene3D" id="3.40.50.1580">
    <property type="entry name" value="Nucleoside phosphorylase domain"/>
    <property type="match status" value="1"/>
</dbReference>
<evidence type="ECO:0000313" key="4">
    <source>
        <dbReference type="EMBL" id="KAH7124707.1"/>
    </source>
</evidence>
<dbReference type="InterPro" id="IPR053137">
    <property type="entry name" value="NLR-like"/>
</dbReference>
<dbReference type="InterPro" id="IPR000845">
    <property type="entry name" value="Nucleoside_phosphorylase_d"/>
</dbReference>
<feature type="repeat" description="TPR" evidence="1">
    <location>
        <begin position="943"/>
        <end position="976"/>
    </location>
</feature>
<evidence type="ECO:0000256" key="1">
    <source>
        <dbReference type="PROSITE-ProRule" id="PRU00339"/>
    </source>
</evidence>
<protein>
    <recommendedName>
        <fullName evidence="3">Nucleoside phosphorylase domain-containing protein</fullName>
    </recommendedName>
</protein>
<dbReference type="InterPro" id="IPR035994">
    <property type="entry name" value="Nucleoside_phosphorylase_sf"/>
</dbReference>
<dbReference type="Gene3D" id="3.40.50.300">
    <property type="entry name" value="P-loop containing nucleotide triphosphate hydrolases"/>
    <property type="match status" value="1"/>
</dbReference>
<dbReference type="Gene3D" id="1.25.40.10">
    <property type="entry name" value="Tetratricopeptide repeat domain"/>
    <property type="match status" value="2"/>
</dbReference>
<dbReference type="SUPFAM" id="SSF48452">
    <property type="entry name" value="TPR-like"/>
    <property type="match status" value="2"/>
</dbReference>
<dbReference type="PANTHER" id="PTHR46082:SF6">
    <property type="entry name" value="AAA+ ATPASE DOMAIN-CONTAINING PROTEIN-RELATED"/>
    <property type="match status" value="1"/>
</dbReference>
<dbReference type="InterPro" id="IPR019734">
    <property type="entry name" value="TPR_rpt"/>
</dbReference>
<dbReference type="PROSITE" id="PS50005">
    <property type="entry name" value="TPR"/>
    <property type="match status" value="4"/>
</dbReference>
<dbReference type="InterPro" id="IPR011990">
    <property type="entry name" value="TPR-like_helical_dom_sf"/>
</dbReference>
<organism evidence="4 5">
    <name type="scientific">Dactylonectria macrodidyma</name>
    <dbReference type="NCBI Taxonomy" id="307937"/>
    <lineage>
        <taxon>Eukaryota</taxon>
        <taxon>Fungi</taxon>
        <taxon>Dikarya</taxon>
        <taxon>Ascomycota</taxon>
        <taxon>Pezizomycotina</taxon>
        <taxon>Sordariomycetes</taxon>
        <taxon>Hypocreomycetidae</taxon>
        <taxon>Hypocreales</taxon>
        <taxon>Nectriaceae</taxon>
        <taxon>Dactylonectria</taxon>
    </lineage>
</organism>
<feature type="domain" description="Nucleoside phosphorylase" evidence="3">
    <location>
        <begin position="149"/>
        <end position="259"/>
    </location>
</feature>
<dbReference type="Proteomes" id="UP000738349">
    <property type="component" value="Unassembled WGS sequence"/>
</dbReference>
<dbReference type="GO" id="GO:0003824">
    <property type="term" value="F:catalytic activity"/>
    <property type="evidence" value="ECO:0007669"/>
    <property type="project" value="InterPro"/>
</dbReference>
<feature type="repeat" description="TPR" evidence="1">
    <location>
        <begin position="733"/>
        <end position="766"/>
    </location>
</feature>
<dbReference type="AlphaFoldDB" id="A0A9P9DTG4"/>
<sequence>MEMLDEEHEALPQKPADHNVYKLGSINNHNIVVAGLPQTGNCSAATVVTQMRMTFPNLRYGLLVGIGGGVPVQTDSGMIRLGHVVAKEGHFERTGAIAPPPPILLNAAQTLAVQRERLDHDPVWEDAQRTQKSRRTIQRFRFPGIANDHLYHPNYIHQQPGQSCDECACAPEQRIDRQINEGDESFVVVHRGTIASGELVVKSAALRDRLAEQHGLLCFEMEAAGALADFPCLVIRGISDYCDSHKNDQWHGYAAAAAAAYARQLFFHLPEEETQSSRDCKARSNSAAFQLPINLSEIFEVTRFVAREEELSRIQDILKGTIGRRTAILHGLGGIGKTQLAIAYFKRHRTDYSTAIWLNARDETILKQSFARIAERIMRHDPSMTYVSSAVESRDADRIVGAVKRWLDEPPNDHWLLIYDNYDRPMLTSTNAIRSGQPDLSVDHTDEAANNHRDHADPKAFDLRRYLPETDHGAIIVTSRLSVKLGQSIQFGKLKDISDSLEILASASRRDSIKRDPAAHDLALRLDGLPLALATAGAYLEQVSITCTEYLQLYDQSWLQLHKEAPQLPSYDQTLYSTWGISYKHIEQQSPIAAMLLRQWAYFSNEDLWYELLKEGGVDGPGWLTEMTNNKLQFHKTMRILCSHGLVEADPLTTAQQAESRGYSVHGCVHSWMIYVLNWEFDEDMVQTAIRCVASHIPGQDQREYWVMQRRLLAHADRCLETMRGAALEYEAAVALGSLGNLYADQGRLQDAEAMYQRALDSKEKAWGPDHTSTLNTVNNLGILYKDQGRLQDAEAMYQRALGGYEKAWGPDHTSTLNTVNNLGILYKDQGRLQDAEAMYQRALGGYEKAWGPDHTSTLNTVNNLGLLYADQGRLQDAEAIYQRALDGYEKAWGPDHTSTLNTVNNLGLLYADQGRLQDAEAIYQRALDGYEKAWGPDHTSTLNTVNNLGLLYADQGRLQDAEAMYQRALDGYEKALGLTLVATYIPALNTLENFAILCVALGRVDEALLYYRRARNGVEAVWGRDSQRYARLSSRMNSVPSHHPHDRGRRDCKDISGGRATKRRKDI</sequence>
<accession>A0A9P9DTG4</accession>
<evidence type="ECO:0000313" key="5">
    <source>
        <dbReference type="Proteomes" id="UP000738349"/>
    </source>
</evidence>
<keyword evidence="1" id="KW-0802">TPR repeat</keyword>
<feature type="repeat" description="TPR" evidence="1">
    <location>
        <begin position="901"/>
        <end position="934"/>
    </location>
</feature>
<gene>
    <name evidence="4" type="ORF">EDB81DRAFT_860917</name>
</gene>
<proteinExistence type="predicted"/>
<feature type="region of interest" description="Disordered" evidence="2">
    <location>
        <begin position="1035"/>
        <end position="1068"/>
    </location>
</feature>
<comment type="caution">
    <text evidence="4">The sequence shown here is derived from an EMBL/GenBank/DDBJ whole genome shotgun (WGS) entry which is preliminary data.</text>
</comment>
<dbReference type="GO" id="GO:0009116">
    <property type="term" value="P:nucleoside metabolic process"/>
    <property type="evidence" value="ECO:0007669"/>
    <property type="project" value="InterPro"/>
</dbReference>
<name>A0A9P9DTG4_9HYPO</name>
<evidence type="ECO:0000256" key="2">
    <source>
        <dbReference type="SAM" id="MobiDB-lite"/>
    </source>
</evidence>
<dbReference type="SUPFAM" id="SSF52540">
    <property type="entry name" value="P-loop containing nucleoside triphosphate hydrolases"/>
    <property type="match status" value="1"/>
</dbReference>
<dbReference type="InterPro" id="IPR027417">
    <property type="entry name" value="P-loop_NTPase"/>
</dbReference>
<dbReference type="PRINTS" id="PR00381">
    <property type="entry name" value="KINESINLIGHT"/>
</dbReference>
<evidence type="ECO:0000259" key="3">
    <source>
        <dbReference type="Pfam" id="PF01048"/>
    </source>
</evidence>